<reference evidence="2" key="1">
    <citation type="submission" date="2020-02" db="EMBL/GenBank/DDBJ databases">
        <authorList>
            <person name="Palmer J.M."/>
        </authorList>
    </citation>
    <scope>NUCLEOTIDE SEQUENCE</scope>
    <source>
        <strain evidence="2">EPUS1.4</strain>
        <tissue evidence="2">Thallus</tissue>
    </source>
</reference>
<organism evidence="2 3">
    <name type="scientific">Endocarpon pusillum</name>
    <dbReference type="NCBI Taxonomy" id="364733"/>
    <lineage>
        <taxon>Eukaryota</taxon>
        <taxon>Fungi</taxon>
        <taxon>Dikarya</taxon>
        <taxon>Ascomycota</taxon>
        <taxon>Pezizomycotina</taxon>
        <taxon>Eurotiomycetes</taxon>
        <taxon>Chaetothyriomycetidae</taxon>
        <taxon>Verrucariales</taxon>
        <taxon>Verrucariaceae</taxon>
        <taxon>Endocarpon</taxon>
    </lineage>
</organism>
<dbReference type="EMBL" id="JAACFV010000049">
    <property type="protein sequence ID" value="KAF7508837.1"/>
    <property type="molecule type" value="Genomic_DNA"/>
</dbReference>
<evidence type="ECO:0000313" key="2">
    <source>
        <dbReference type="EMBL" id="KAF7508837.1"/>
    </source>
</evidence>
<gene>
    <name evidence="2" type="ORF">GJ744_008714</name>
</gene>
<sequence>MVRFSKKTKEEAYEKLRRYSGKEDAYRDRRGLLCGCHFPVPQSLAIPLYLTCTELWCKDRKTLLGCSKETSALVDSSFRPSPAGFVGSSTSVFDGKIPAQPTSSTPSVSESEAGTAP</sequence>
<keyword evidence="3" id="KW-1185">Reference proteome</keyword>
<evidence type="ECO:0000313" key="3">
    <source>
        <dbReference type="Proteomes" id="UP000606974"/>
    </source>
</evidence>
<dbReference type="Proteomes" id="UP000606974">
    <property type="component" value="Unassembled WGS sequence"/>
</dbReference>
<feature type="region of interest" description="Disordered" evidence="1">
    <location>
        <begin position="92"/>
        <end position="117"/>
    </location>
</feature>
<comment type="caution">
    <text evidence="2">The sequence shown here is derived from an EMBL/GenBank/DDBJ whole genome shotgun (WGS) entry which is preliminary data.</text>
</comment>
<proteinExistence type="predicted"/>
<evidence type="ECO:0000256" key="1">
    <source>
        <dbReference type="SAM" id="MobiDB-lite"/>
    </source>
</evidence>
<feature type="compositionally biased region" description="Low complexity" evidence="1">
    <location>
        <begin position="101"/>
        <end position="117"/>
    </location>
</feature>
<accession>A0A8H7AKW3</accession>
<name>A0A8H7AKW3_9EURO</name>
<protein>
    <submittedName>
        <fullName evidence="2">Uncharacterized protein</fullName>
    </submittedName>
</protein>
<dbReference type="AlphaFoldDB" id="A0A8H7AKW3"/>